<dbReference type="PRINTS" id="PR00032">
    <property type="entry name" value="HTHARAC"/>
</dbReference>
<dbReference type="SUPFAM" id="SSF52172">
    <property type="entry name" value="CheY-like"/>
    <property type="match status" value="1"/>
</dbReference>
<evidence type="ECO:0000256" key="3">
    <source>
        <dbReference type="ARBA" id="ARBA00023125"/>
    </source>
</evidence>
<keyword evidence="4" id="KW-0804">Transcription</keyword>
<feature type="domain" description="HTH araC/xylS-type" evidence="7">
    <location>
        <begin position="177"/>
        <end position="276"/>
    </location>
</feature>
<dbReference type="InterPro" id="IPR018062">
    <property type="entry name" value="HTH_AraC-typ_CS"/>
</dbReference>
<dbReference type="PANTHER" id="PTHR43547">
    <property type="entry name" value="TWO-COMPONENT HISTIDINE KINASE"/>
    <property type="match status" value="1"/>
</dbReference>
<dbReference type="Pfam" id="PF00072">
    <property type="entry name" value="Response_reg"/>
    <property type="match status" value="1"/>
</dbReference>
<dbReference type="Gene3D" id="1.10.10.60">
    <property type="entry name" value="Homeodomain-like"/>
    <property type="match status" value="1"/>
</dbReference>
<evidence type="ECO:0000256" key="2">
    <source>
        <dbReference type="ARBA" id="ARBA00023015"/>
    </source>
</evidence>
<dbReference type="PROSITE" id="PS00041">
    <property type="entry name" value="HTH_ARAC_FAMILY_1"/>
    <property type="match status" value="1"/>
</dbReference>
<organism evidence="9 10">
    <name type="scientific">Spirosoma endbachense</name>
    <dbReference type="NCBI Taxonomy" id="2666025"/>
    <lineage>
        <taxon>Bacteria</taxon>
        <taxon>Pseudomonadati</taxon>
        <taxon>Bacteroidota</taxon>
        <taxon>Cytophagia</taxon>
        <taxon>Cytophagales</taxon>
        <taxon>Cytophagaceae</taxon>
        <taxon>Spirosoma</taxon>
    </lineage>
</organism>
<dbReference type="PANTHER" id="PTHR43547:SF2">
    <property type="entry name" value="HYBRID SIGNAL TRANSDUCTION HISTIDINE KINASE C"/>
    <property type="match status" value="1"/>
</dbReference>
<reference evidence="9 10" key="1">
    <citation type="submission" date="2019-11" db="EMBL/GenBank/DDBJ databases">
        <title>Spirosoma endbachense sp. nov., isolated from a natural salt meadow.</title>
        <authorList>
            <person name="Rojas J."/>
            <person name="Ambika Manirajan B."/>
            <person name="Ratering S."/>
            <person name="Suarez C."/>
            <person name="Geissler-Plaum R."/>
            <person name="Schnell S."/>
        </authorList>
    </citation>
    <scope>NUCLEOTIDE SEQUENCE [LARGE SCALE GENOMIC DNA]</scope>
    <source>
        <strain evidence="9 10">I-24</strain>
    </source>
</reference>
<feature type="modified residue" description="4-aspartylphosphate" evidence="5">
    <location>
        <position position="78"/>
    </location>
</feature>
<evidence type="ECO:0000256" key="1">
    <source>
        <dbReference type="ARBA" id="ARBA00022553"/>
    </source>
</evidence>
<dbReference type="InterPro" id="IPR020449">
    <property type="entry name" value="Tscrpt_reg_AraC-type_HTH"/>
</dbReference>
<evidence type="ECO:0000259" key="8">
    <source>
        <dbReference type="PROSITE" id="PS50110"/>
    </source>
</evidence>
<dbReference type="SUPFAM" id="SSF46689">
    <property type="entry name" value="Homeodomain-like"/>
    <property type="match status" value="1"/>
</dbReference>
<dbReference type="InterPro" id="IPR009057">
    <property type="entry name" value="Homeodomain-like_sf"/>
</dbReference>
<keyword evidence="1 5" id="KW-0597">Phosphoprotein</keyword>
<sequence length="281" mass="32064">MESYRAIQLRSQEPTLSEPEQPPTSPIGAWLLIVEDHGDLRAFIRNQMQRYYRVLESENGLQGLKAAQENLPDLIISDWMMPDMDGIEFCRQTKLDERTSHIPFILLTALSAQDNKLTGLETGADEYLTKPFDSRELIIRSQNLIESRQKLRERFAREIRVQPKDITVTSTDEKFLMRVLKIAEDNLGNADFTPEQFGREIGLSRMQLHRKLIALTSQATGDFLRVMRLKRAAQLLEGRTGSVSEIAYGVGFNSLSYFAKCFREQFGVLPNEYAASLSAQV</sequence>
<dbReference type="PROSITE" id="PS01124">
    <property type="entry name" value="HTH_ARAC_FAMILY_2"/>
    <property type="match status" value="1"/>
</dbReference>
<dbReference type="GO" id="GO:0043565">
    <property type="term" value="F:sequence-specific DNA binding"/>
    <property type="evidence" value="ECO:0007669"/>
    <property type="project" value="InterPro"/>
</dbReference>
<dbReference type="Proteomes" id="UP000464577">
    <property type="component" value="Chromosome"/>
</dbReference>
<dbReference type="InterPro" id="IPR018060">
    <property type="entry name" value="HTH_AraC"/>
</dbReference>
<keyword evidence="3" id="KW-0238">DNA-binding</keyword>
<dbReference type="KEGG" id="senf:GJR95_04605"/>
<dbReference type="InterPro" id="IPR001789">
    <property type="entry name" value="Sig_transdc_resp-reg_receiver"/>
</dbReference>
<dbReference type="InterPro" id="IPR011006">
    <property type="entry name" value="CheY-like_superfamily"/>
</dbReference>
<evidence type="ECO:0000259" key="7">
    <source>
        <dbReference type="PROSITE" id="PS01124"/>
    </source>
</evidence>
<keyword evidence="10" id="KW-1185">Reference proteome</keyword>
<dbReference type="GO" id="GO:0003700">
    <property type="term" value="F:DNA-binding transcription factor activity"/>
    <property type="evidence" value="ECO:0007669"/>
    <property type="project" value="InterPro"/>
</dbReference>
<dbReference type="Gene3D" id="3.40.50.2300">
    <property type="match status" value="1"/>
</dbReference>
<evidence type="ECO:0000313" key="9">
    <source>
        <dbReference type="EMBL" id="QHV94344.1"/>
    </source>
</evidence>
<dbReference type="Pfam" id="PF12833">
    <property type="entry name" value="HTH_18"/>
    <property type="match status" value="1"/>
</dbReference>
<evidence type="ECO:0000313" key="10">
    <source>
        <dbReference type="Proteomes" id="UP000464577"/>
    </source>
</evidence>
<protein>
    <submittedName>
        <fullName evidence="9">Response regulator</fullName>
    </submittedName>
</protein>
<dbReference type="SMART" id="SM00448">
    <property type="entry name" value="REC"/>
    <property type="match status" value="1"/>
</dbReference>
<proteinExistence type="predicted"/>
<dbReference type="GO" id="GO:0000155">
    <property type="term" value="F:phosphorelay sensor kinase activity"/>
    <property type="evidence" value="ECO:0007669"/>
    <property type="project" value="TreeGrafter"/>
</dbReference>
<dbReference type="SMART" id="SM00342">
    <property type="entry name" value="HTH_ARAC"/>
    <property type="match status" value="1"/>
</dbReference>
<feature type="region of interest" description="Disordered" evidence="6">
    <location>
        <begin position="1"/>
        <end position="23"/>
    </location>
</feature>
<feature type="domain" description="Response regulatory" evidence="8">
    <location>
        <begin position="30"/>
        <end position="145"/>
    </location>
</feature>
<name>A0A6P1VNZ9_9BACT</name>
<evidence type="ECO:0000256" key="4">
    <source>
        <dbReference type="ARBA" id="ARBA00023163"/>
    </source>
</evidence>
<keyword evidence="2" id="KW-0805">Transcription regulation</keyword>
<dbReference type="AlphaFoldDB" id="A0A6P1VNZ9"/>
<evidence type="ECO:0000256" key="5">
    <source>
        <dbReference type="PROSITE-ProRule" id="PRU00169"/>
    </source>
</evidence>
<gene>
    <name evidence="9" type="ORF">GJR95_04605</name>
</gene>
<accession>A0A6P1VNZ9</accession>
<evidence type="ECO:0000256" key="6">
    <source>
        <dbReference type="SAM" id="MobiDB-lite"/>
    </source>
</evidence>
<dbReference type="PROSITE" id="PS50110">
    <property type="entry name" value="RESPONSE_REGULATORY"/>
    <property type="match status" value="1"/>
</dbReference>
<dbReference type="EMBL" id="CP045997">
    <property type="protein sequence ID" value="QHV94344.1"/>
    <property type="molecule type" value="Genomic_DNA"/>
</dbReference>